<dbReference type="EMBL" id="OD014728">
    <property type="protein sequence ID" value="CAD7417747.1"/>
    <property type="molecule type" value="Genomic_DNA"/>
</dbReference>
<reference evidence="1" key="1">
    <citation type="submission" date="2020-11" db="EMBL/GenBank/DDBJ databases">
        <authorList>
            <person name="Tran Van P."/>
        </authorList>
    </citation>
    <scope>NUCLEOTIDE SEQUENCE</scope>
</reference>
<accession>A0A7R9DN04</accession>
<organism evidence="1">
    <name type="scientific">Timema poppense</name>
    <name type="common">Walking stick</name>
    <dbReference type="NCBI Taxonomy" id="170557"/>
    <lineage>
        <taxon>Eukaryota</taxon>
        <taxon>Metazoa</taxon>
        <taxon>Ecdysozoa</taxon>
        <taxon>Arthropoda</taxon>
        <taxon>Hexapoda</taxon>
        <taxon>Insecta</taxon>
        <taxon>Pterygota</taxon>
        <taxon>Neoptera</taxon>
        <taxon>Polyneoptera</taxon>
        <taxon>Phasmatodea</taxon>
        <taxon>Timematodea</taxon>
        <taxon>Timematoidea</taxon>
        <taxon>Timematidae</taxon>
        <taxon>Timema</taxon>
    </lineage>
</organism>
<gene>
    <name evidence="1" type="ORF">TPSB3V08_LOCUS12004</name>
</gene>
<protein>
    <submittedName>
        <fullName evidence="1">Uncharacterized protein</fullName>
    </submittedName>
</protein>
<evidence type="ECO:0000313" key="1">
    <source>
        <dbReference type="EMBL" id="CAD7417747.1"/>
    </source>
</evidence>
<sequence length="78" mass="8985">MHLRRHSKFELIGGKLNHMLLAKISLGQPVRSSLTLCLKKNQNIVEKIKVNRQFALQVDENTNRDKKAQLLGFGRFVD</sequence>
<name>A0A7R9DN04_TIMPO</name>
<dbReference type="AlphaFoldDB" id="A0A7R9DN04"/>
<proteinExistence type="predicted"/>